<reference evidence="5 6" key="1">
    <citation type="submission" date="2016-10" db="EMBL/GenBank/DDBJ databases">
        <authorList>
            <person name="Varghese N."/>
            <person name="Submissions S."/>
        </authorList>
    </citation>
    <scope>NUCLEOTIDE SEQUENCE [LARGE SCALE GENOMIC DNA]</scope>
    <source>
        <strain evidence="5 6">DSM 25353</strain>
    </source>
</reference>
<dbReference type="PANTHER" id="PTHR47199">
    <property type="entry name" value="PHOTOSYSTEM II STABILITY/ASSEMBLY FACTOR HCF136, CHLOROPLASTIC"/>
    <property type="match status" value="1"/>
</dbReference>
<dbReference type="PANTHER" id="PTHR47199:SF2">
    <property type="entry name" value="PHOTOSYSTEM II STABILITY_ASSEMBLY FACTOR HCF136, CHLOROPLASTIC"/>
    <property type="match status" value="1"/>
</dbReference>
<evidence type="ECO:0000256" key="3">
    <source>
        <dbReference type="SAM" id="SignalP"/>
    </source>
</evidence>
<keyword evidence="2" id="KW-0604">Photosystem II</keyword>
<dbReference type="GO" id="GO:0009523">
    <property type="term" value="C:photosystem II"/>
    <property type="evidence" value="ECO:0007669"/>
    <property type="project" value="UniProtKB-KW"/>
</dbReference>
<evidence type="ECO:0000313" key="6">
    <source>
        <dbReference type="Proteomes" id="UP000198711"/>
    </source>
</evidence>
<feature type="domain" description="Photosynthesis system II assembly factor Ycf48/Hcf136-like" evidence="4">
    <location>
        <begin position="40"/>
        <end position="115"/>
    </location>
</feature>
<comment type="caution">
    <text evidence="5">The sequence shown here is derived from an EMBL/GenBank/DDBJ whole genome shotgun (WGS) entry which is preliminary data.</text>
</comment>
<evidence type="ECO:0000259" key="4">
    <source>
        <dbReference type="Pfam" id="PF14870"/>
    </source>
</evidence>
<feature type="chain" id="PRO_5036447015" evidence="3">
    <location>
        <begin position="22"/>
        <end position="343"/>
    </location>
</feature>
<keyword evidence="1" id="KW-0602">Photosynthesis</keyword>
<accession>A0A8X8IBP8</accession>
<evidence type="ECO:0000313" key="5">
    <source>
        <dbReference type="EMBL" id="SDW02574.1"/>
    </source>
</evidence>
<dbReference type="InterPro" id="IPR015943">
    <property type="entry name" value="WD40/YVTN_repeat-like_dom_sf"/>
</dbReference>
<evidence type="ECO:0000256" key="1">
    <source>
        <dbReference type="ARBA" id="ARBA00022531"/>
    </source>
</evidence>
<dbReference type="Proteomes" id="UP000198711">
    <property type="component" value="Unassembled WGS sequence"/>
</dbReference>
<dbReference type="AlphaFoldDB" id="A0A8X8IBP8"/>
<proteinExistence type="predicted"/>
<dbReference type="Pfam" id="PF14870">
    <property type="entry name" value="PSII_BNR"/>
    <property type="match status" value="1"/>
</dbReference>
<feature type="signal peptide" evidence="3">
    <location>
        <begin position="1"/>
        <end position="21"/>
    </location>
</feature>
<dbReference type="Gene3D" id="2.130.10.10">
    <property type="entry name" value="YVTN repeat-like/Quinoprotein amine dehydrogenase"/>
    <property type="match status" value="1"/>
</dbReference>
<protein>
    <submittedName>
        <fullName evidence="5">Photosynthesis system II assembly factor YCF48</fullName>
    </submittedName>
</protein>
<evidence type="ECO:0000256" key="2">
    <source>
        <dbReference type="ARBA" id="ARBA00023276"/>
    </source>
</evidence>
<sequence length="343" mass="36838">MRFLKIISCAGLLWMALAVQAQSPSLQLLQSGKQVSLRGLSVVNDSLVWASGSNGTVARSADGGRSWTWLTVPGYEKRDFRDIEAFDDRTAVIMGIAEPAVILKTTDGGTSWHKVFEDSTKGMFLDAMHFANEKTGIVIGDPINKKAFFARTYDGANTWEKLNTASFPELAEGEAFFASSGTNVKLTSFNKEYTVTFISGGRKSNLWTGFYHKDSLPLMQGLESTGANSIAVNESANRAVVVGGDFAKDTISSGNCVLLSIQPGGVQVSKPYTPPHGYRSCVIYLNNQQLVTCGTSGVDISTDGGMNWLLISKEGFHVVQKAKNGKAVYLAGGGGKIARLLIP</sequence>
<dbReference type="RefSeq" id="WP_257574593.1">
    <property type="nucleotide sequence ID" value="NZ_FNNO01000001.1"/>
</dbReference>
<dbReference type="SUPFAM" id="SSF110296">
    <property type="entry name" value="Oligoxyloglucan reducing end-specific cellobiohydrolase"/>
    <property type="match status" value="1"/>
</dbReference>
<keyword evidence="3" id="KW-0732">Signal</keyword>
<keyword evidence="6" id="KW-1185">Reference proteome</keyword>
<dbReference type="InterPro" id="IPR028203">
    <property type="entry name" value="PSII_CF48-like_dom"/>
</dbReference>
<gene>
    <name evidence="5" type="ORF">SAMN05444410_10146</name>
</gene>
<name>A0A8X8IBP8_9BACT</name>
<dbReference type="GO" id="GO:0015979">
    <property type="term" value="P:photosynthesis"/>
    <property type="evidence" value="ECO:0007669"/>
    <property type="project" value="UniProtKB-KW"/>
</dbReference>
<organism evidence="5 6">
    <name type="scientific">Hydrobacter penzbergensis</name>
    <dbReference type="NCBI Taxonomy" id="1235997"/>
    <lineage>
        <taxon>Bacteria</taxon>
        <taxon>Pseudomonadati</taxon>
        <taxon>Bacteroidota</taxon>
        <taxon>Chitinophagia</taxon>
        <taxon>Chitinophagales</taxon>
        <taxon>Chitinophagaceae</taxon>
        <taxon>Hydrobacter</taxon>
    </lineage>
</organism>
<dbReference type="EMBL" id="FNNO01000001">
    <property type="protein sequence ID" value="SDW02574.1"/>
    <property type="molecule type" value="Genomic_DNA"/>
</dbReference>